<dbReference type="Pfam" id="PF00196">
    <property type="entry name" value="GerE"/>
    <property type="match status" value="1"/>
</dbReference>
<dbReference type="SUPFAM" id="SSF46894">
    <property type="entry name" value="C-terminal effector domain of the bipartite response regulators"/>
    <property type="match status" value="1"/>
</dbReference>
<dbReference type="PRINTS" id="PR00038">
    <property type="entry name" value="HTHLUXR"/>
</dbReference>
<gene>
    <name evidence="5" type="ORF">BJP25_22900</name>
</gene>
<dbReference type="GO" id="GO:0006355">
    <property type="term" value="P:regulation of DNA-templated transcription"/>
    <property type="evidence" value="ECO:0007669"/>
    <property type="project" value="InterPro"/>
</dbReference>
<evidence type="ECO:0000256" key="3">
    <source>
        <dbReference type="ARBA" id="ARBA00023163"/>
    </source>
</evidence>
<comment type="caution">
    <text evidence="5">The sequence shown here is derived from an EMBL/GenBank/DDBJ whole genome shotgun (WGS) entry which is preliminary data.</text>
</comment>
<evidence type="ECO:0000313" key="5">
    <source>
        <dbReference type="EMBL" id="OLR92183.1"/>
    </source>
</evidence>
<organism evidence="5 6">
    <name type="scientific">Actinokineospora bangkokensis</name>
    <dbReference type="NCBI Taxonomy" id="1193682"/>
    <lineage>
        <taxon>Bacteria</taxon>
        <taxon>Bacillati</taxon>
        <taxon>Actinomycetota</taxon>
        <taxon>Actinomycetes</taxon>
        <taxon>Pseudonocardiales</taxon>
        <taxon>Pseudonocardiaceae</taxon>
        <taxon>Actinokineospora</taxon>
    </lineage>
</organism>
<accession>A0A1Q9LJK5</accession>
<evidence type="ECO:0000313" key="6">
    <source>
        <dbReference type="Proteomes" id="UP000186040"/>
    </source>
</evidence>
<dbReference type="Proteomes" id="UP000186040">
    <property type="component" value="Unassembled WGS sequence"/>
</dbReference>
<dbReference type="InterPro" id="IPR000792">
    <property type="entry name" value="Tscrpt_reg_LuxR_C"/>
</dbReference>
<keyword evidence="6" id="KW-1185">Reference proteome</keyword>
<evidence type="ECO:0000256" key="2">
    <source>
        <dbReference type="ARBA" id="ARBA00023125"/>
    </source>
</evidence>
<evidence type="ECO:0000259" key="4">
    <source>
        <dbReference type="PROSITE" id="PS50043"/>
    </source>
</evidence>
<evidence type="ECO:0000256" key="1">
    <source>
        <dbReference type="ARBA" id="ARBA00023015"/>
    </source>
</evidence>
<dbReference type="OrthoDB" id="4309410at2"/>
<dbReference type="Gene3D" id="3.40.50.2300">
    <property type="match status" value="1"/>
</dbReference>
<keyword evidence="3" id="KW-0804">Transcription</keyword>
<dbReference type="EMBL" id="MKQR01000017">
    <property type="protein sequence ID" value="OLR92183.1"/>
    <property type="molecule type" value="Genomic_DNA"/>
</dbReference>
<keyword evidence="1" id="KW-0805">Transcription regulation</keyword>
<dbReference type="PANTHER" id="PTHR44688:SF16">
    <property type="entry name" value="DNA-BINDING TRANSCRIPTIONAL ACTIVATOR DEVR_DOSR"/>
    <property type="match status" value="1"/>
</dbReference>
<name>A0A1Q9LJK5_9PSEU</name>
<dbReference type="InterPro" id="IPR016032">
    <property type="entry name" value="Sig_transdc_resp-reg_C-effctor"/>
</dbReference>
<sequence length="207" mass="22118">MRVHRIVVRSSDPLLRAGALAYLGSRRDLRVLPQPQAGQADVVVLVENRVLPEHLAELEAVPDGARPHCVLVTDELAPGDLLRAIAAGVVAVLPLREVSGVRLVRSVLAAGDGTASFPAHLQGLMLAQLERMRREVLAPHGLTMSGLTEREADVLALVAEGCDTAEIATRLAFSERTVKNVLSGLMSRNKLNHRAHAVAFAARSGAF</sequence>
<dbReference type="PROSITE" id="PS50043">
    <property type="entry name" value="HTH_LUXR_2"/>
    <property type="match status" value="1"/>
</dbReference>
<dbReference type="AlphaFoldDB" id="A0A1Q9LJK5"/>
<dbReference type="CDD" id="cd06170">
    <property type="entry name" value="LuxR_C_like"/>
    <property type="match status" value="1"/>
</dbReference>
<dbReference type="RefSeq" id="WP_075976072.1">
    <property type="nucleotide sequence ID" value="NZ_MKQR01000017.1"/>
</dbReference>
<feature type="domain" description="HTH luxR-type" evidence="4">
    <location>
        <begin position="140"/>
        <end position="205"/>
    </location>
</feature>
<keyword evidence="2" id="KW-0238">DNA-binding</keyword>
<dbReference type="PANTHER" id="PTHR44688">
    <property type="entry name" value="DNA-BINDING TRANSCRIPTIONAL ACTIVATOR DEVR_DOSR"/>
    <property type="match status" value="1"/>
</dbReference>
<dbReference type="GO" id="GO:0003677">
    <property type="term" value="F:DNA binding"/>
    <property type="evidence" value="ECO:0007669"/>
    <property type="project" value="UniProtKB-KW"/>
</dbReference>
<dbReference type="SMART" id="SM00421">
    <property type="entry name" value="HTH_LUXR"/>
    <property type="match status" value="1"/>
</dbReference>
<protein>
    <submittedName>
        <fullName evidence="5">Helix-turn-helix transcriptional regulator</fullName>
    </submittedName>
</protein>
<dbReference type="STRING" id="1193682.BJP25_22900"/>
<proteinExistence type="predicted"/>
<reference evidence="5 6" key="1">
    <citation type="submission" date="2016-10" db="EMBL/GenBank/DDBJ databases">
        <title>The Draft Genome Sequence of Actinokineospora bangkokensis 44EHWT reveals the biosynthetic pathway of antifungal compounds Thailandins with unusual extender unit butylmalonyl-CoA.</title>
        <authorList>
            <person name="Greule A."/>
            <person name="Intra B."/>
            <person name="Flemming S."/>
            <person name="Rommel M.G."/>
            <person name="Panbangred W."/>
            <person name="Bechthold A."/>
        </authorList>
    </citation>
    <scope>NUCLEOTIDE SEQUENCE [LARGE SCALE GENOMIC DNA]</scope>
    <source>
        <strain evidence="5 6">44EHW</strain>
    </source>
</reference>